<dbReference type="Gene3D" id="2.60.200.60">
    <property type="match status" value="1"/>
</dbReference>
<dbReference type="Proteomes" id="UP000574067">
    <property type="component" value="Unassembled WGS sequence"/>
</dbReference>
<name>A0A848F8B6_9BURK</name>
<comment type="caution">
    <text evidence="2">The sequence shown here is derived from an EMBL/GenBank/DDBJ whole genome shotgun (WGS) entry which is preliminary data.</text>
</comment>
<proteinExistence type="predicted"/>
<gene>
    <name evidence="2" type="ORF">HHL10_15450</name>
</gene>
<keyword evidence="3" id="KW-1185">Reference proteome</keyword>
<accession>A0A848F8B6</accession>
<evidence type="ECO:0000256" key="1">
    <source>
        <dbReference type="SAM" id="MobiDB-lite"/>
    </source>
</evidence>
<feature type="compositionally biased region" description="Polar residues" evidence="1">
    <location>
        <begin position="19"/>
        <end position="28"/>
    </location>
</feature>
<sequence length="88" mass="8826">MSRPLIVVGDRTDHGGTVLSGTPSTDTHGQAIARVGDQVSCPRKGHGGVTVIVEGDPSLVIDGQPAACHGHKTACGATLLSSQGVTLD</sequence>
<dbReference type="CDD" id="cd14744">
    <property type="entry name" value="PAAR_CT_2"/>
    <property type="match status" value="1"/>
</dbReference>
<feature type="region of interest" description="Disordered" evidence="1">
    <location>
        <begin position="1"/>
        <end position="29"/>
    </location>
</feature>
<organism evidence="2 3">
    <name type="scientific">Azohydromonas caseinilytica</name>
    <dbReference type="NCBI Taxonomy" id="2728836"/>
    <lineage>
        <taxon>Bacteria</taxon>
        <taxon>Pseudomonadati</taxon>
        <taxon>Pseudomonadota</taxon>
        <taxon>Betaproteobacteria</taxon>
        <taxon>Burkholderiales</taxon>
        <taxon>Sphaerotilaceae</taxon>
        <taxon>Azohydromonas</taxon>
    </lineage>
</organism>
<dbReference type="AlphaFoldDB" id="A0A848F8B6"/>
<evidence type="ECO:0000313" key="3">
    <source>
        <dbReference type="Proteomes" id="UP000574067"/>
    </source>
</evidence>
<protein>
    <submittedName>
        <fullName evidence="2">PAAR domain-containing protein</fullName>
    </submittedName>
</protein>
<dbReference type="EMBL" id="JABBFW010000010">
    <property type="protein sequence ID" value="NML16377.1"/>
    <property type="molecule type" value="Genomic_DNA"/>
</dbReference>
<reference evidence="2 3" key="1">
    <citation type="submission" date="2020-04" db="EMBL/GenBank/DDBJ databases">
        <title>Azohydromonas sp. isolated from soil.</title>
        <authorList>
            <person name="Dahal R.H."/>
        </authorList>
    </citation>
    <scope>NUCLEOTIDE SEQUENCE [LARGE SCALE GENOMIC DNA]</scope>
    <source>
        <strain evidence="2 3">G-1-1-14</strain>
    </source>
</reference>
<dbReference type="Pfam" id="PF05488">
    <property type="entry name" value="PAAR_motif"/>
    <property type="match status" value="1"/>
</dbReference>
<dbReference type="RefSeq" id="WP_169161287.1">
    <property type="nucleotide sequence ID" value="NZ_JABBFW010000010.1"/>
</dbReference>
<evidence type="ECO:0000313" key="2">
    <source>
        <dbReference type="EMBL" id="NML16377.1"/>
    </source>
</evidence>
<dbReference type="InterPro" id="IPR008727">
    <property type="entry name" value="PAAR_motif"/>
</dbReference>